<feature type="transmembrane region" description="Helical" evidence="1">
    <location>
        <begin position="92"/>
        <end position="113"/>
    </location>
</feature>
<sequence length="1020" mass="118749">MNLFFKRNWPLLIIILLGLIPLWWFREGYIYAGGDNTIYINPAATFFNFHFSWLDKIDTGRPNLIKAIAFPFSFFWFYLAKLGFALVNSQRLWVVLHFMLPGITMYFLIRYLYDSSSKKGAVAALFGSLLYMFNPLVMMDAFSLGLRPLLIFFPLLLLFLMKGLDQERFSLKYPSLIALISIGYCTANINLSFVLPMYFVLFFYVVFFMVKTKRFKQAIFISFSTIILALLVNLWWISDSLLAMVGSNDIIAVIRSYNFLERTSIYETFRLMGSWAFRIDFNGMKNYPYSSNYYQFPVVFTTYFVPFFAFLSLLFNKNRKEKIFFAFLALIGIFLAKGIRFPFGGFYQYLYDNVPGFGVFREPFYKFSIIHLLAFSVLVGCFVEDFGHYLKEKISAFFIKRFSFVVVFFLYAVLTAIIFSTGFPLLTGKNVQDKNWYKDSRYSLFVKVPDYWEKIHLWFEKNDPLSRVIVFPRTYYGQSYNWPLGVTVGDPVAEYLIPNPVIRRPMYLNTGHDRLAGLPYELIGDEEKTDLFPFFDLLAIRYVLQQNDAFPNEFMRVFGPEKMKIFLEEQKKLKRVERIGNLNIYEVIRDNPAPLIYQAGEIVYVSGGLESLTDIFPRYQYKSGSLFLFSKEAPLLPEVEVAMASKILIPIRTADLPNNTSFSFEIPRAGSYQLLVDDVFYRRILKTSRMFSLTLNGRSFLLGNNNNKVVKNIDLGNLKEGVYTLTVNLPIAEPQNENSVNKAPFLLVGDFSSGSAGQQATILSYQKLNPSRYKINVQNTGKPITLIFNSTFDKKWSISTKEFTLRSQHFLANGYSNGWYIETPELFDGSEYELEIEYSPQKVADISLYLSLFTIATILLYFIFNRKTKFSKSELIPTRKENLMEEKEEGKTSLSEQIFPGLKERIFKIKSHNSLFVFLIRLLAFVLYLYFLFMKYKGHQVSIDIIFSLLVLGWILNVIIQRFSYKISILLGLIFLCLCPFWRFYGQEKFAQDSATLAFLFISFSVCQQLSIFFKRNKIK</sequence>
<feature type="transmembrane region" description="Helical" evidence="1">
    <location>
        <begin position="67"/>
        <end position="86"/>
    </location>
</feature>
<dbReference type="InterPro" id="IPR021798">
    <property type="entry name" value="AftD_N"/>
</dbReference>
<gene>
    <name evidence="3" type="ORF">COS26_00045</name>
</gene>
<dbReference type="Proteomes" id="UP000230304">
    <property type="component" value="Unassembled WGS sequence"/>
</dbReference>
<feature type="transmembrane region" description="Helical" evidence="1">
    <location>
        <begin position="846"/>
        <end position="864"/>
    </location>
</feature>
<feature type="transmembrane region" description="Helical" evidence="1">
    <location>
        <begin position="363"/>
        <end position="383"/>
    </location>
</feature>
<feature type="transmembrane region" description="Helical" evidence="1">
    <location>
        <begin position="294"/>
        <end position="316"/>
    </location>
</feature>
<keyword evidence="1" id="KW-0812">Transmembrane</keyword>
<accession>A0A2M7D8T0</accession>
<dbReference type="AlphaFoldDB" id="A0A2M7D8T0"/>
<feature type="transmembrane region" description="Helical" evidence="1">
    <location>
        <begin position="404"/>
        <end position="426"/>
    </location>
</feature>
<feature type="transmembrane region" description="Helical" evidence="1">
    <location>
        <begin position="144"/>
        <end position="161"/>
    </location>
</feature>
<reference evidence="4" key="1">
    <citation type="submission" date="2017-09" db="EMBL/GenBank/DDBJ databases">
        <title>Depth-based differentiation of microbial function through sediment-hosted aquifers and enrichment of novel symbionts in the deep terrestrial subsurface.</title>
        <authorList>
            <person name="Probst A.J."/>
            <person name="Ladd B."/>
            <person name="Jarett J.K."/>
            <person name="Geller-Mcgrath D.E."/>
            <person name="Sieber C.M.K."/>
            <person name="Emerson J.B."/>
            <person name="Anantharaman K."/>
            <person name="Thomas B.C."/>
            <person name="Malmstrom R."/>
            <person name="Stieglmeier M."/>
            <person name="Klingl A."/>
            <person name="Woyke T."/>
            <person name="Ryan C.M."/>
            <person name="Banfield J.F."/>
        </authorList>
    </citation>
    <scope>NUCLEOTIDE SEQUENCE [LARGE SCALE GENOMIC DNA]</scope>
</reference>
<evidence type="ECO:0000259" key="2">
    <source>
        <dbReference type="Pfam" id="PF11847"/>
    </source>
</evidence>
<keyword evidence="1" id="KW-1133">Transmembrane helix</keyword>
<evidence type="ECO:0000313" key="4">
    <source>
        <dbReference type="Proteomes" id="UP000230304"/>
    </source>
</evidence>
<evidence type="ECO:0000256" key="1">
    <source>
        <dbReference type="SAM" id="Phobius"/>
    </source>
</evidence>
<feature type="transmembrane region" description="Helical" evidence="1">
    <location>
        <begin position="173"/>
        <end position="189"/>
    </location>
</feature>
<feature type="transmembrane region" description="Helical" evidence="1">
    <location>
        <begin position="323"/>
        <end position="343"/>
    </location>
</feature>
<proteinExistence type="predicted"/>
<feature type="transmembrane region" description="Helical" evidence="1">
    <location>
        <begin position="9"/>
        <end position="26"/>
    </location>
</feature>
<name>A0A2M7D8T0_9BACT</name>
<dbReference type="GO" id="GO:0016740">
    <property type="term" value="F:transferase activity"/>
    <property type="evidence" value="ECO:0007669"/>
    <property type="project" value="InterPro"/>
</dbReference>
<feature type="transmembrane region" description="Helical" evidence="1">
    <location>
        <begin position="218"/>
        <end position="237"/>
    </location>
</feature>
<dbReference type="EMBL" id="PEUA01000002">
    <property type="protein sequence ID" value="PIV43784.1"/>
    <property type="molecule type" value="Genomic_DNA"/>
</dbReference>
<feature type="transmembrane region" description="Helical" evidence="1">
    <location>
        <begin position="997"/>
        <end position="1014"/>
    </location>
</feature>
<protein>
    <recommendedName>
        <fullName evidence="2">Alpha-(1-&gt;3)-arabinofuranosyltransferase N-terminal GT-C domain-containing protein</fullName>
    </recommendedName>
</protein>
<comment type="caution">
    <text evidence="3">The sequence shown here is derived from an EMBL/GenBank/DDBJ whole genome shotgun (WGS) entry which is preliminary data.</text>
</comment>
<feature type="domain" description="Alpha-(1-&gt;3)-arabinofuranosyltransferase N-terminal GT-C" evidence="2">
    <location>
        <begin position="41"/>
        <end position="615"/>
    </location>
</feature>
<evidence type="ECO:0000313" key="3">
    <source>
        <dbReference type="EMBL" id="PIV43784.1"/>
    </source>
</evidence>
<feature type="transmembrane region" description="Helical" evidence="1">
    <location>
        <begin position="915"/>
        <end position="933"/>
    </location>
</feature>
<feature type="transmembrane region" description="Helical" evidence="1">
    <location>
        <begin position="120"/>
        <end position="138"/>
    </location>
</feature>
<feature type="transmembrane region" description="Helical" evidence="1">
    <location>
        <begin position="967"/>
        <end position="985"/>
    </location>
</feature>
<organism evidence="3 4">
    <name type="scientific">Candidatus Nealsonbacteria bacterium CG02_land_8_20_14_3_00_40_11</name>
    <dbReference type="NCBI Taxonomy" id="1974700"/>
    <lineage>
        <taxon>Bacteria</taxon>
        <taxon>Candidatus Nealsoniibacteriota</taxon>
    </lineage>
</organism>
<feature type="transmembrane region" description="Helical" evidence="1">
    <location>
        <begin position="939"/>
        <end position="960"/>
    </location>
</feature>
<keyword evidence="1" id="KW-0472">Membrane</keyword>
<dbReference type="Pfam" id="PF11847">
    <property type="entry name" value="GT-C_AftD"/>
    <property type="match status" value="1"/>
</dbReference>